<evidence type="ECO:0000313" key="3">
    <source>
        <dbReference type="Proteomes" id="UP000235925"/>
    </source>
</evidence>
<keyword evidence="1" id="KW-0472">Membrane</keyword>
<dbReference type="AlphaFoldDB" id="A0A2N8S2D9"/>
<accession>A0A2N8S2D9</accession>
<keyword evidence="1" id="KW-0812">Transmembrane</keyword>
<feature type="transmembrane region" description="Helical" evidence="1">
    <location>
        <begin position="52"/>
        <end position="72"/>
    </location>
</feature>
<dbReference type="RefSeq" id="WP_102825108.1">
    <property type="nucleotide sequence ID" value="NZ_CP139348.1"/>
</dbReference>
<dbReference type="OrthoDB" id="5298003at2"/>
<evidence type="ECO:0000256" key="1">
    <source>
        <dbReference type="SAM" id="Phobius"/>
    </source>
</evidence>
<dbReference type="EMBL" id="POUN01000003">
    <property type="protein sequence ID" value="PNF80784.1"/>
    <property type="molecule type" value="Genomic_DNA"/>
</dbReference>
<evidence type="ECO:0000313" key="2">
    <source>
        <dbReference type="EMBL" id="PNF80784.1"/>
    </source>
</evidence>
<reference evidence="2 3" key="1">
    <citation type="submission" date="2018-01" db="EMBL/GenBank/DDBJ databases">
        <title>Denitrification phenotypes of diverse strains of Pseudomonas stutzeri.</title>
        <authorList>
            <person name="Milligan D.A."/>
            <person name="Bergaust L."/>
            <person name="Bakken L.R."/>
            <person name="Frostegard A."/>
        </authorList>
    </citation>
    <scope>NUCLEOTIDE SEQUENCE [LARGE SCALE GENOMIC DNA]</scope>
    <source>
        <strain evidence="2 3">KC</strain>
    </source>
</reference>
<comment type="caution">
    <text evidence="2">The sequence shown here is derived from an EMBL/GenBank/DDBJ whole genome shotgun (WGS) entry which is preliminary data.</text>
</comment>
<feature type="transmembrane region" description="Helical" evidence="1">
    <location>
        <begin position="79"/>
        <end position="97"/>
    </location>
</feature>
<dbReference type="Proteomes" id="UP000235925">
    <property type="component" value="Unassembled WGS sequence"/>
</dbReference>
<dbReference type="InterPro" id="IPR011846">
    <property type="entry name" value="Cyd_oper_YbgE"/>
</dbReference>
<protein>
    <submittedName>
        <fullName evidence="2">Cyd operon protein YbgE</fullName>
    </submittedName>
</protein>
<gene>
    <name evidence="2" type="ORF">CXK92_11275</name>
</gene>
<organism evidence="2 3">
    <name type="scientific">Stutzerimonas stutzeri</name>
    <name type="common">Pseudomonas stutzeri</name>
    <dbReference type="NCBI Taxonomy" id="316"/>
    <lineage>
        <taxon>Bacteria</taxon>
        <taxon>Pseudomonadati</taxon>
        <taxon>Pseudomonadota</taxon>
        <taxon>Gammaproteobacteria</taxon>
        <taxon>Pseudomonadales</taxon>
        <taxon>Pseudomonadaceae</taxon>
        <taxon>Stutzerimonas</taxon>
    </lineage>
</organism>
<keyword evidence="1" id="KW-1133">Transmembrane helix</keyword>
<sequence>MSSIVHRRFYGAASRVLSLLLAAPLALVLLIHPAAMLDGQGGYSHPQLMLVMWGISAGFVHGVGFVPLWWGWRWLLGPLPAWLFCTMGYAVLFRAPLGL</sequence>
<dbReference type="Pfam" id="PF09600">
    <property type="entry name" value="Cyd_oper_YbgE"/>
    <property type="match status" value="1"/>
</dbReference>
<name>A0A2N8S2D9_STUST</name>
<proteinExistence type="predicted"/>